<organism evidence="2 3">
    <name type="scientific">Microvenator marinus</name>
    <dbReference type="NCBI Taxonomy" id="2600177"/>
    <lineage>
        <taxon>Bacteria</taxon>
        <taxon>Deltaproteobacteria</taxon>
        <taxon>Bradymonadales</taxon>
        <taxon>Microvenatoraceae</taxon>
        <taxon>Microvenator</taxon>
    </lineage>
</organism>
<proteinExistence type="predicted"/>
<dbReference type="AlphaFoldDB" id="A0A5B8XP24"/>
<accession>A0A5B8XP24</accession>
<dbReference type="Proteomes" id="UP000321595">
    <property type="component" value="Chromosome"/>
</dbReference>
<dbReference type="GO" id="GO:0022900">
    <property type="term" value="P:electron transport chain"/>
    <property type="evidence" value="ECO:0007669"/>
    <property type="project" value="InterPro"/>
</dbReference>
<reference evidence="2 3" key="1">
    <citation type="submission" date="2019-08" db="EMBL/GenBank/DDBJ databases">
        <authorList>
            <person name="Liang Q."/>
        </authorList>
    </citation>
    <scope>NUCLEOTIDE SEQUENCE [LARGE SCALE GENOMIC DNA]</scope>
    <source>
        <strain evidence="2 3">V1718</strain>
    </source>
</reference>
<dbReference type="InterPro" id="IPR010980">
    <property type="entry name" value="Cyt_c/b562"/>
</dbReference>
<feature type="region of interest" description="Disordered" evidence="1">
    <location>
        <begin position="20"/>
        <end position="43"/>
    </location>
</feature>
<evidence type="ECO:0000313" key="2">
    <source>
        <dbReference type="EMBL" id="QED26698.1"/>
    </source>
</evidence>
<evidence type="ECO:0000256" key="1">
    <source>
        <dbReference type="SAM" id="MobiDB-lite"/>
    </source>
</evidence>
<evidence type="ECO:0000313" key="3">
    <source>
        <dbReference type="Proteomes" id="UP000321595"/>
    </source>
</evidence>
<dbReference type="Gene3D" id="1.20.120.10">
    <property type="entry name" value="Cytochrome c/b562"/>
    <property type="match status" value="1"/>
</dbReference>
<dbReference type="GO" id="GO:0005506">
    <property type="term" value="F:iron ion binding"/>
    <property type="evidence" value="ECO:0007669"/>
    <property type="project" value="InterPro"/>
</dbReference>
<keyword evidence="3" id="KW-1185">Reference proteome</keyword>
<dbReference type="RefSeq" id="WP_146958357.1">
    <property type="nucleotide sequence ID" value="NZ_CP042467.1"/>
</dbReference>
<dbReference type="PROSITE" id="PS51257">
    <property type="entry name" value="PROKAR_LIPOPROTEIN"/>
    <property type="match status" value="1"/>
</dbReference>
<protein>
    <submittedName>
        <fullName evidence="2">Cytochrome c</fullName>
    </submittedName>
</protein>
<dbReference type="GO" id="GO:0009055">
    <property type="term" value="F:electron transfer activity"/>
    <property type="evidence" value="ECO:0007669"/>
    <property type="project" value="InterPro"/>
</dbReference>
<sequence length="194" mass="21345">MKYIIILAALLTLACDHKPEARTSPAPKPETQATKEPAAPPMDERCSALQQLAEMDPRTPVPLQPMMAWHQKQNMMEHLEAIQGITKALAEDDWEGVQASSKLIESSPQMAQMCQHMGAGAEGFTELALEFHKRADKIGEAAETKDTKEVLRATTHTLEACTSCHAAYKQDIVDAATWTKLTGSAHQPSMHHVH</sequence>
<dbReference type="InterPro" id="IPR002321">
    <property type="entry name" value="Cyt_c_II"/>
</dbReference>
<dbReference type="PROSITE" id="PS51009">
    <property type="entry name" value="CYTCII"/>
    <property type="match status" value="1"/>
</dbReference>
<name>A0A5B8XP24_9DELT</name>
<dbReference type="OrthoDB" id="1150802at2"/>
<dbReference type="GO" id="GO:0020037">
    <property type="term" value="F:heme binding"/>
    <property type="evidence" value="ECO:0007669"/>
    <property type="project" value="InterPro"/>
</dbReference>
<dbReference type="SUPFAM" id="SSF47175">
    <property type="entry name" value="Cytochromes"/>
    <property type="match status" value="1"/>
</dbReference>
<dbReference type="EMBL" id="CP042467">
    <property type="protein sequence ID" value="QED26698.1"/>
    <property type="molecule type" value="Genomic_DNA"/>
</dbReference>
<gene>
    <name evidence="2" type="ORF">FRD01_05440</name>
</gene>
<dbReference type="Pfam" id="PF01322">
    <property type="entry name" value="Cytochrom_C_2"/>
    <property type="match status" value="1"/>
</dbReference>
<dbReference type="KEGG" id="bbae:FRD01_05440"/>